<protein>
    <recommendedName>
        <fullName evidence="4">Facilitated glucose transporter</fullName>
    </recommendedName>
</protein>
<dbReference type="Proteomes" id="UP000036513">
    <property type="component" value="Unassembled WGS sequence"/>
</dbReference>
<keyword evidence="1" id="KW-0812">Transmembrane</keyword>
<keyword evidence="1" id="KW-1133">Transmembrane helix</keyword>
<dbReference type="STRING" id="37916.MCHLDSM_06511"/>
<dbReference type="EMBL" id="JYNL01000069">
    <property type="protein sequence ID" value="KMO67262.1"/>
    <property type="molecule type" value="Genomic_DNA"/>
</dbReference>
<dbReference type="AlphaFoldDB" id="A0A0J6VC10"/>
<gene>
    <name evidence="2" type="ORF">MCHLDSM_06511</name>
</gene>
<feature type="transmembrane region" description="Helical" evidence="1">
    <location>
        <begin position="29"/>
        <end position="51"/>
    </location>
</feature>
<evidence type="ECO:0000313" key="2">
    <source>
        <dbReference type="EMBL" id="KMO67262.1"/>
    </source>
</evidence>
<feature type="transmembrane region" description="Helical" evidence="1">
    <location>
        <begin position="57"/>
        <end position="78"/>
    </location>
</feature>
<keyword evidence="3" id="KW-1185">Reference proteome</keyword>
<evidence type="ECO:0008006" key="4">
    <source>
        <dbReference type="Google" id="ProtNLM"/>
    </source>
</evidence>
<dbReference type="RefSeq" id="WP_082169146.1">
    <property type="nucleotide sequence ID" value="NZ_JYNL01000069.1"/>
</dbReference>
<evidence type="ECO:0000256" key="1">
    <source>
        <dbReference type="SAM" id="Phobius"/>
    </source>
</evidence>
<feature type="transmembrane region" description="Helical" evidence="1">
    <location>
        <begin position="85"/>
        <end position="105"/>
    </location>
</feature>
<comment type="caution">
    <text evidence="2">The sequence shown here is derived from an EMBL/GenBank/DDBJ whole genome shotgun (WGS) entry which is preliminary data.</text>
</comment>
<accession>A0A0J6VC10</accession>
<proteinExistence type="predicted"/>
<keyword evidence="1" id="KW-0472">Membrane</keyword>
<feature type="transmembrane region" description="Helical" evidence="1">
    <location>
        <begin position="117"/>
        <end position="137"/>
    </location>
</feature>
<dbReference type="PATRIC" id="fig|37916.4.peg.6530"/>
<sequence>MGRRFPGVRARQHSDLTAPTAPGPDRLRLLVLGVLALDGVLSALMAVFFLPLRIGGVPVPISAVLSGALNVGLVWVALQWTTSPRLAALPLWTWLATVLLCTFGGPGDDIVFGGSGLMEYASVLLIAVGALPAGWLLSRRRVAAPSTGAGARTRAR</sequence>
<name>A0A0J6VC10_9MYCO</name>
<reference evidence="2 3" key="1">
    <citation type="journal article" date="2015" name="Genome Biol. Evol.">
        <title>Characterization of Three Mycobacterium spp. with Potential Use in Bioremediation by Genome Sequencing and Comparative Genomics.</title>
        <authorList>
            <person name="Das S."/>
            <person name="Pettersson B.M."/>
            <person name="Behra P.R."/>
            <person name="Ramesh M."/>
            <person name="Dasgupta S."/>
            <person name="Bhattacharya A."/>
            <person name="Kirsebom L.A."/>
        </authorList>
    </citation>
    <scope>NUCLEOTIDE SEQUENCE [LARGE SCALE GENOMIC DNA]</scope>
    <source>
        <strain evidence="2 3">DSM 43826</strain>
    </source>
</reference>
<evidence type="ECO:0000313" key="3">
    <source>
        <dbReference type="Proteomes" id="UP000036513"/>
    </source>
</evidence>
<organism evidence="2 3">
    <name type="scientific">Mycolicibacterium chlorophenolicum</name>
    <dbReference type="NCBI Taxonomy" id="37916"/>
    <lineage>
        <taxon>Bacteria</taxon>
        <taxon>Bacillati</taxon>
        <taxon>Actinomycetota</taxon>
        <taxon>Actinomycetes</taxon>
        <taxon>Mycobacteriales</taxon>
        <taxon>Mycobacteriaceae</taxon>
        <taxon>Mycolicibacterium</taxon>
    </lineage>
</organism>